<dbReference type="EMBL" id="JANJYI010000005">
    <property type="protein sequence ID" value="KAK2648973.1"/>
    <property type="molecule type" value="Genomic_DNA"/>
</dbReference>
<evidence type="ECO:0000259" key="2">
    <source>
        <dbReference type="Pfam" id="PF09331"/>
    </source>
</evidence>
<keyword evidence="4" id="KW-1185">Reference proteome</keyword>
<protein>
    <recommendedName>
        <fullName evidence="2">DUF1985 domain-containing protein</fullName>
    </recommendedName>
</protein>
<dbReference type="PANTHER" id="PTHR48449">
    <property type="entry name" value="DUF1985 DOMAIN-CONTAINING PROTEIN"/>
    <property type="match status" value="1"/>
</dbReference>
<feature type="domain" description="DUF1985" evidence="2">
    <location>
        <begin position="26"/>
        <end position="156"/>
    </location>
</feature>
<feature type="region of interest" description="Disordered" evidence="1">
    <location>
        <begin position="251"/>
        <end position="289"/>
    </location>
</feature>
<dbReference type="InterPro" id="IPR015410">
    <property type="entry name" value="DUF1985"/>
</dbReference>
<reference evidence="3" key="1">
    <citation type="journal article" date="2023" name="Plant J.">
        <title>Genome sequences and population genomics provide insights into the demographic history, inbreeding, and mutation load of two 'living fossil' tree species of Dipteronia.</title>
        <authorList>
            <person name="Feng Y."/>
            <person name="Comes H.P."/>
            <person name="Chen J."/>
            <person name="Zhu S."/>
            <person name="Lu R."/>
            <person name="Zhang X."/>
            <person name="Li P."/>
            <person name="Qiu J."/>
            <person name="Olsen K.M."/>
            <person name="Qiu Y."/>
        </authorList>
    </citation>
    <scope>NUCLEOTIDE SEQUENCE</scope>
    <source>
        <strain evidence="3">KIB01</strain>
    </source>
</reference>
<dbReference type="PANTHER" id="PTHR48449:SF1">
    <property type="entry name" value="DUF1985 DOMAIN-CONTAINING PROTEIN"/>
    <property type="match status" value="1"/>
</dbReference>
<comment type="caution">
    <text evidence="3">The sequence shown here is derived from an EMBL/GenBank/DDBJ whole genome shotgun (WGS) entry which is preliminary data.</text>
</comment>
<dbReference type="Proteomes" id="UP001280121">
    <property type="component" value="Unassembled WGS sequence"/>
</dbReference>
<evidence type="ECO:0000313" key="4">
    <source>
        <dbReference type="Proteomes" id="UP001280121"/>
    </source>
</evidence>
<accession>A0AAD9U7G5</accession>
<dbReference type="AlphaFoldDB" id="A0AAD9U7G5"/>
<name>A0AAD9U7G5_9ROSI</name>
<evidence type="ECO:0000256" key="1">
    <source>
        <dbReference type="SAM" id="MobiDB-lite"/>
    </source>
</evidence>
<sequence>MTSCFGHFMSTHREMKFSGGVIHRLLLRELDHTRPTDEMRLLLENHMLWFSKVEFYLITGLRFGVVPDTGLYAAVENGIHQRYFPRGDEVSLEELRVVLSLREFQEAYDAVKLCLIYMLNWMLIGVDERFKILVWQFRLVEDLTAFDAFLWGAHIYRHSILSFKHVLPRRSEERGQQSQGDVVHTVEEYNIYGLSHALLIFAFEVIPDLGVEFGTRRVTELSSRMLWWELTKQPKGKKLAKIFSARTTVGGSYGDGSDEEGGGGRRSDTEAFDPSSPGFSAIDTDRSEPSPRRMLHMRLYSLGTTLLGPSLIKVGLEHLLELCPGCPHLLQFYVVVLSEDEICRPALGWPACLLEIGFKTTLSAMTDGTTQVEGCPTGIIGTEYTSITVCLL</sequence>
<proteinExistence type="predicted"/>
<evidence type="ECO:0000313" key="3">
    <source>
        <dbReference type="EMBL" id="KAK2648973.1"/>
    </source>
</evidence>
<dbReference type="Pfam" id="PF09331">
    <property type="entry name" value="DUF1985"/>
    <property type="match status" value="1"/>
</dbReference>
<gene>
    <name evidence="3" type="ORF">Ddye_016462</name>
</gene>
<organism evidence="3 4">
    <name type="scientific">Dipteronia dyeriana</name>
    <dbReference type="NCBI Taxonomy" id="168575"/>
    <lineage>
        <taxon>Eukaryota</taxon>
        <taxon>Viridiplantae</taxon>
        <taxon>Streptophyta</taxon>
        <taxon>Embryophyta</taxon>
        <taxon>Tracheophyta</taxon>
        <taxon>Spermatophyta</taxon>
        <taxon>Magnoliopsida</taxon>
        <taxon>eudicotyledons</taxon>
        <taxon>Gunneridae</taxon>
        <taxon>Pentapetalae</taxon>
        <taxon>rosids</taxon>
        <taxon>malvids</taxon>
        <taxon>Sapindales</taxon>
        <taxon>Sapindaceae</taxon>
        <taxon>Hippocastanoideae</taxon>
        <taxon>Acereae</taxon>
        <taxon>Dipteronia</taxon>
    </lineage>
</organism>